<dbReference type="EMBL" id="JALNTZ010000001">
    <property type="protein sequence ID" value="KAJ3665135.1"/>
    <property type="molecule type" value="Genomic_DNA"/>
</dbReference>
<accession>A0AA38MNP5</accession>
<proteinExistence type="predicted"/>
<evidence type="ECO:0000313" key="1">
    <source>
        <dbReference type="EMBL" id="KAJ3665135.1"/>
    </source>
</evidence>
<reference evidence="1" key="1">
    <citation type="journal article" date="2023" name="G3 (Bethesda)">
        <title>Whole genome assemblies of Zophobas morio and Tenebrio molitor.</title>
        <authorList>
            <person name="Kaur S."/>
            <person name="Stinson S.A."/>
            <person name="diCenzo G.C."/>
        </authorList>
    </citation>
    <scope>NUCLEOTIDE SEQUENCE</scope>
    <source>
        <strain evidence="1">QUZm001</strain>
    </source>
</reference>
<keyword evidence="2" id="KW-1185">Reference proteome</keyword>
<sequence>MTYGGWSCGIHNPLTFILFEDPSYPNPVTISLCRLHSLGILRPFRPLCPPTLVSLGCRIDSCASRPISRRNHAVDSRKPRTNYEVIQLNPIKHGLICID</sequence>
<comment type="caution">
    <text evidence="1">The sequence shown here is derived from an EMBL/GenBank/DDBJ whole genome shotgun (WGS) entry which is preliminary data.</text>
</comment>
<protein>
    <submittedName>
        <fullName evidence="1">Uncharacterized protein</fullName>
    </submittedName>
</protein>
<organism evidence="1 2">
    <name type="scientific">Zophobas morio</name>
    <dbReference type="NCBI Taxonomy" id="2755281"/>
    <lineage>
        <taxon>Eukaryota</taxon>
        <taxon>Metazoa</taxon>
        <taxon>Ecdysozoa</taxon>
        <taxon>Arthropoda</taxon>
        <taxon>Hexapoda</taxon>
        <taxon>Insecta</taxon>
        <taxon>Pterygota</taxon>
        <taxon>Neoptera</taxon>
        <taxon>Endopterygota</taxon>
        <taxon>Coleoptera</taxon>
        <taxon>Polyphaga</taxon>
        <taxon>Cucujiformia</taxon>
        <taxon>Tenebrionidae</taxon>
        <taxon>Zophobas</taxon>
    </lineage>
</organism>
<evidence type="ECO:0000313" key="2">
    <source>
        <dbReference type="Proteomes" id="UP001168821"/>
    </source>
</evidence>
<dbReference type="AlphaFoldDB" id="A0AA38MNP5"/>
<name>A0AA38MNP5_9CUCU</name>
<dbReference type="Proteomes" id="UP001168821">
    <property type="component" value="Unassembled WGS sequence"/>
</dbReference>
<gene>
    <name evidence="1" type="ORF">Zmor_000647</name>
</gene>